<dbReference type="RefSeq" id="WP_073493523.1">
    <property type="nucleotide sequence ID" value="NZ_FRBI01000002.1"/>
</dbReference>
<gene>
    <name evidence="1" type="ORF">SAMN05216499_10222</name>
</gene>
<sequence length="82" mass="9252">MTALALARALGTRRRPAIRGAGRALVRQGPDRRDHDLRCPMDRRERSDRAPQVHFAVRPAATEDRYRWKPLRSAAAAVVGPR</sequence>
<dbReference type="AlphaFoldDB" id="A0A1M6W815"/>
<name>A0A1M6W815_9ACTN</name>
<protein>
    <submittedName>
        <fullName evidence="1">Uncharacterized protein</fullName>
    </submittedName>
</protein>
<dbReference type="STRING" id="310782.SAMN05216499_10222"/>
<evidence type="ECO:0000313" key="1">
    <source>
        <dbReference type="EMBL" id="SHK89861.1"/>
    </source>
</evidence>
<dbReference type="Proteomes" id="UP000184111">
    <property type="component" value="Unassembled WGS sequence"/>
</dbReference>
<proteinExistence type="predicted"/>
<dbReference type="EMBL" id="FRBI01000002">
    <property type="protein sequence ID" value="SHK89861.1"/>
    <property type="molecule type" value="Genomic_DNA"/>
</dbReference>
<evidence type="ECO:0000313" key="2">
    <source>
        <dbReference type="Proteomes" id="UP000184111"/>
    </source>
</evidence>
<accession>A0A1M6W815</accession>
<keyword evidence="2" id="KW-1185">Reference proteome</keyword>
<organism evidence="1 2">
    <name type="scientific">Actinacidiphila paucisporea</name>
    <dbReference type="NCBI Taxonomy" id="310782"/>
    <lineage>
        <taxon>Bacteria</taxon>
        <taxon>Bacillati</taxon>
        <taxon>Actinomycetota</taxon>
        <taxon>Actinomycetes</taxon>
        <taxon>Kitasatosporales</taxon>
        <taxon>Streptomycetaceae</taxon>
        <taxon>Actinacidiphila</taxon>
    </lineage>
</organism>
<reference evidence="1 2" key="1">
    <citation type="submission" date="2016-11" db="EMBL/GenBank/DDBJ databases">
        <authorList>
            <person name="Jaros S."/>
            <person name="Januszkiewicz K."/>
            <person name="Wedrychowicz H."/>
        </authorList>
    </citation>
    <scope>NUCLEOTIDE SEQUENCE [LARGE SCALE GENOMIC DNA]</scope>
    <source>
        <strain evidence="1 2">CGMCC 4.2025</strain>
    </source>
</reference>